<keyword evidence="2" id="KW-1185">Reference proteome</keyword>
<dbReference type="AlphaFoldDB" id="A0A9P0H8C1"/>
<reference evidence="1" key="1">
    <citation type="submission" date="2022-01" db="EMBL/GenBank/DDBJ databases">
        <authorList>
            <person name="King R."/>
        </authorList>
    </citation>
    <scope>NUCLEOTIDE SEQUENCE</scope>
</reference>
<gene>
    <name evidence="1" type="ORF">NEZAVI_LOCUS7084</name>
</gene>
<proteinExistence type="predicted"/>
<dbReference type="Proteomes" id="UP001152798">
    <property type="component" value="Chromosome 3"/>
</dbReference>
<evidence type="ECO:0000313" key="2">
    <source>
        <dbReference type="Proteomes" id="UP001152798"/>
    </source>
</evidence>
<accession>A0A9P0H8C1</accession>
<name>A0A9P0H8C1_NEZVI</name>
<dbReference type="EMBL" id="OV725079">
    <property type="protein sequence ID" value="CAH1397189.1"/>
    <property type="molecule type" value="Genomic_DNA"/>
</dbReference>
<evidence type="ECO:0000313" key="1">
    <source>
        <dbReference type="EMBL" id="CAH1397189.1"/>
    </source>
</evidence>
<sequence>MMRVRTFYIPREDSRSNAVKRENVRLQKLRYEINILAALKMKISEELMTAKVGIAMLECDMEKKRTEISKIRQQINISRSMERMVKNKKKEVNES</sequence>
<organism evidence="1 2">
    <name type="scientific">Nezara viridula</name>
    <name type="common">Southern green stink bug</name>
    <name type="synonym">Cimex viridulus</name>
    <dbReference type="NCBI Taxonomy" id="85310"/>
    <lineage>
        <taxon>Eukaryota</taxon>
        <taxon>Metazoa</taxon>
        <taxon>Ecdysozoa</taxon>
        <taxon>Arthropoda</taxon>
        <taxon>Hexapoda</taxon>
        <taxon>Insecta</taxon>
        <taxon>Pterygota</taxon>
        <taxon>Neoptera</taxon>
        <taxon>Paraneoptera</taxon>
        <taxon>Hemiptera</taxon>
        <taxon>Heteroptera</taxon>
        <taxon>Panheteroptera</taxon>
        <taxon>Pentatomomorpha</taxon>
        <taxon>Pentatomoidea</taxon>
        <taxon>Pentatomidae</taxon>
        <taxon>Pentatominae</taxon>
        <taxon>Nezara</taxon>
    </lineage>
</organism>
<protein>
    <submittedName>
        <fullName evidence="1">Uncharacterized protein</fullName>
    </submittedName>
</protein>